<comment type="caution">
    <text evidence="2">The sequence shown here is derived from an EMBL/GenBank/DDBJ whole genome shotgun (WGS) entry which is preliminary data.</text>
</comment>
<protein>
    <submittedName>
        <fullName evidence="2">Uncharacterized protein</fullName>
    </submittedName>
</protein>
<dbReference type="EMBL" id="JAWWNJ010000064">
    <property type="protein sequence ID" value="KAK7012606.1"/>
    <property type="molecule type" value="Genomic_DNA"/>
</dbReference>
<reference evidence="2 3" key="1">
    <citation type="journal article" date="2024" name="J Genomics">
        <title>Draft genome sequencing and assembly of Favolaschia claudopus CIRM-BRFM 2984 isolated from oak limbs.</title>
        <authorList>
            <person name="Navarro D."/>
            <person name="Drula E."/>
            <person name="Chaduli D."/>
            <person name="Cazenave R."/>
            <person name="Ahrendt S."/>
            <person name="Wang J."/>
            <person name="Lipzen A."/>
            <person name="Daum C."/>
            <person name="Barry K."/>
            <person name="Grigoriev I.V."/>
            <person name="Favel A."/>
            <person name="Rosso M.N."/>
            <person name="Martin F."/>
        </authorList>
    </citation>
    <scope>NUCLEOTIDE SEQUENCE [LARGE SCALE GENOMIC DNA]</scope>
    <source>
        <strain evidence="2 3">CIRM-BRFM 2984</strain>
    </source>
</reference>
<organism evidence="2 3">
    <name type="scientific">Favolaschia claudopus</name>
    <dbReference type="NCBI Taxonomy" id="2862362"/>
    <lineage>
        <taxon>Eukaryota</taxon>
        <taxon>Fungi</taxon>
        <taxon>Dikarya</taxon>
        <taxon>Basidiomycota</taxon>
        <taxon>Agaricomycotina</taxon>
        <taxon>Agaricomycetes</taxon>
        <taxon>Agaricomycetidae</taxon>
        <taxon>Agaricales</taxon>
        <taxon>Marasmiineae</taxon>
        <taxon>Mycenaceae</taxon>
        <taxon>Favolaschia</taxon>
    </lineage>
</organism>
<sequence>MLRAEYKCACQGTQSQPDEARDPPHPEIQPRAAIDRVTLVVVHPDTLRPRPPVRILAREKNRRPSPRPLAPLDDRELCLHPLRAGLTTEHKLCKVKDRWQGLRRRTVRVWRSSSGVVKVHARGRYGEAGWERESTGKGEVEEEKGARRGSASMPFAIVADGMVCGVENGGGIGAENDLIGKDRENSEKRGGKRREGGGVEVQWLDNKKHVVATNRLSGGMGRVVGGWVVSGNSGGSECTKRARGGNAQEGCLAEVAEVAIAYAI</sequence>
<proteinExistence type="predicted"/>
<keyword evidence="3" id="KW-1185">Reference proteome</keyword>
<dbReference type="AlphaFoldDB" id="A0AAW0AJ92"/>
<evidence type="ECO:0000313" key="2">
    <source>
        <dbReference type="EMBL" id="KAK7012606.1"/>
    </source>
</evidence>
<gene>
    <name evidence="2" type="ORF">R3P38DRAFT_3364407</name>
</gene>
<evidence type="ECO:0000256" key="1">
    <source>
        <dbReference type="SAM" id="MobiDB-lite"/>
    </source>
</evidence>
<feature type="region of interest" description="Disordered" evidence="1">
    <location>
        <begin position="1"/>
        <end position="31"/>
    </location>
</feature>
<accession>A0AAW0AJ92</accession>
<evidence type="ECO:0000313" key="3">
    <source>
        <dbReference type="Proteomes" id="UP001362999"/>
    </source>
</evidence>
<dbReference type="Proteomes" id="UP001362999">
    <property type="component" value="Unassembled WGS sequence"/>
</dbReference>
<name>A0AAW0AJ92_9AGAR</name>